<dbReference type="RefSeq" id="WP_147847830.1">
    <property type="nucleotide sequence ID" value="NZ_VDUZ01000016.1"/>
</dbReference>
<feature type="transmembrane region" description="Helical" evidence="1">
    <location>
        <begin position="100"/>
        <end position="123"/>
    </location>
</feature>
<protein>
    <recommendedName>
        <fullName evidence="2">Anti-sigma K factor RskA C-terminal domain-containing protein</fullName>
    </recommendedName>
</protein>
<dbReference type="GO" id="GO:0005886">
    <property type="term" value="C:plasma membrane"/>
    <property type="evidence" value="ECO:0007669"/>
    <property type="project" value="InterPro"/>
</dbReference>
<gene>
    <name evidence="3" type="ORF">FHP25_15345</name>
</gene>
<dbReference type="PANTHER" id="PTHR37461">
    <property type="entry name" value="ANTI-SIGMA-K FACTOR RSKA"/>
    <property type="match status" value="1"/>
</dbReference>
<dbReference type="OrthoDB" id="9816387at2"/>
<dbReference type="Proteomes" id="UP000321638">
    <property type="component" value="Unassembled WGS sequence"/>
</dbReference>
<comment type="caution">
    <text evidence="3">The sequence shown here is derived from an EMBL/GenBank/DDBJ whole genome shotgun (WGS) entry which is preliminary data.</text>
</comment>
<keyword evidence="1" id="KW-0472">Membrane</keyword>
<dbReference type="EMBL" id="VDUZ01000016">
    <property type="protein sequence ID" value="TXL74788.1"/>
    <property type="molecule type" value="Genomic_DNA"/>
</dbReference>
<evidence type="ECO:0000259" key="2">
    <source>
        <dbReference type="Pfam" id="PF10099"/>
    </source>
</evidence>
<proteinExistence type="predicted"/>
<organism evidence="3 4">
    <name type="scientific">Vineibacter terrae</name>
    <dbReference type="NCBI Taxonomy" id="2586908"/>
    <lineage>
        <taxon>Bacteria</taxon>
        <taxon>Pseudomonadati</taxon>
        <taxon>Pseudomonadota</taxon>
        <taxon>Alphaproteobacteria</taxon>
        <taxon>Hyphomicrobiales</taxon>
        <taxon>Vineibacter</taxon>
    </lineage>
</organism>
<dbReference type="GO" id="GO:0006417">
    <property type="term" value="P:regulation of translation"/>
    <property type="evidence" value="ECO:0007669"/>
    <property type="project" value="TreeGrafter"/>
</dbReference>
<dbReference type="InterPro" id="IPR051474">
    <property type="entry name" value="Anti-sigma-K/W_factor"/>
</dbReference>
<keyword evidence="1" id="KW-0812">Transmembrane</keyword>
<keyword evidence="4" id="KW-1185">Reference proteome</keyword>
<feature type="domain" description="Anti-sigma K factor RskA C-terminal" evidence="2">
    <location>
        <begin position="109"/>
        <end position="230"/>
    </location>
</feature>
<evidence type="ECO:0000313" key="3">
    <source>
        <dbReference type="EMBL" id="TXL74788.1"/>
    </source>
</evidence>
<dbReference type="InterPro" id="IPR018764">
    <property type="entry name" value="RskA_C"/>
</dbReference>
<accession>A0A5C8PM11</accession>
<evidence type="ECO:0000313" key="4">
    <source>
        <dbReference type="Proteomes" id="UP000321638"/>
    </source>
</evidence>
<name>A0A5C8PM11_9HYPH</name>
<dbReference type="GO" id="GO:0016989">
    <property type="term" value="F:sigma factor antagonist activity"/>
    <property type="evidence" value="ECO:0007669"/>
    <property type="project" value="TreeGrafter"/>
</dbReference>
<reference evidence="3 4" key="1">
    <citation type="submission" date="2019-06" db="EMBL/GenBank/DDBJ databases">
        <title>New taxonomy in bacterial strain CC-CFT640, isolated from vineyard.</title>
        <authorList>
            <person name="Lin S.-Y."/>
            <person name="Tsai C.-F."/>
            <person name="Young C.-C."/>
        </authorList>
    </citation>
    <scope>NUCLEOTIDE SEQUENCE [LARGE SCALE GENOMIC DNA]</scope>
    <source>
        <strain evidence="3 4">CC-CFT640</strain>
    </source>
</reference>
<dbReference type="AlphaFoldDB" id="A0A5C8PM11"/>
<dbReference type="PANTHER" id="PTHR37461:SF1">
    <property type="entry name" value="ANTI-SIGMA-K FACTOR RSKA"/>
    <property type="match status" value="1"/>
</dbReference>
<evidence type="ECO:0000256" key="1">
    <source>
        <dbReference type="SAM" id="Phobius"/>
    </source>
</evidence>
<keyword evidence="1" id="KW-1133">Transmembrane helix</keyword>
<sequence>MTAADDDREALAAEHVLGLLSPADAAAAERRIAGDAAFAAAVAAWRARLADLDQTAAPLPVGEALWARIRAGIAPPAEGVRASASAAETRRLSHLWNSLVFWRGLAGAAIAAAAALLVTIGLAPAPQDQPAFVAVLTTDQGRPGAVMHAYADGRVTLIPLEIAPIPRGRSLQLWSISTAAPSPVAIGLMDQVRTIRLDLGNLSPAQLRQRFAVSLEPAGGSPTGLPTGPVVMQGQMTPAN</sequence>
<dbReference type="Pfam" id="PF10099">
    <property type="entry name" value="RskA_C"/>
    <property type="match status" value="1"/>
</dbReference>